<feature type="transmembrane region" description="Helical" evidence="1">
    <location>
        <begin position="68"/>
        <end position="91"/>
    </location>
</feature>
<feature type="transmembrane region" description="Helical" evidence="1">
    <location>
        <begin position="98"/>
        <end position="119"/>
    </location>
</feature>
<comment type="caution">
    <text evidence="3">The sequence shown here is derived from an EMBL/GenBank/DDBJ whole genome shotgun (WGS) entry which is preliminary data.</text>
</comment>
<dbReference type="InterPro" id="IPR018639">
    <property type="entry name" value="DUF2062"/>
</dbReference>
<dbReference type="PANTHER" id="PTHR40547:SF1">
    <property type="entry name" value="SLL0298 PROTEIN"/>
    <property type="match status" value="1"/>
</dbReference>
<dbReference type="Pfam" id="PF09835">
    <property type="entry name" value="DUF2062"/>
    <property type="match status" value="1"/>
</dbReference>
<keyword evidence="1" id="KW-1133">Transmembrane helix</keyword>
<evidence type="ECO:0000313" key="4">
    <source>
        <dbReference type="Proteomes" id="UP000019113"/>
    </source>
</evidence>
<name>W1N704_9GAMM</name>
<feature type="transmembrane region" description="Helical" evidence="1">
    <location>
        <begin position="155"/>
        <end position="178"/>
    </location>
</feature>
<protein>
    <recommendedName>
        <fullName evidence="2">DUF2062 domain-containing protein</fullName>
    </recommendedName>
</protein>
<dbReference type="PATRIC" id="fig|1178482.3.peg.3824"/>
<gene>
    <name evidence="3" type="ORF">BJB45_06215</name>
</gene>
<accession>W1N704</accession>
<feature type="domain" description="DUF2062" evidence="2">
    <location>
        <begin position="45"/>
        <end position="187"/>
    </location>
</feature>
<reference evidence="3 4" key="1">
    <citation type="submission" date="2013-08" db="EMBL/GenBank/DDBJ databases">
        <title>draft genome of Halomonas huanghegensis, strain BJGMM-B45T.</title>
        <authorList>
            <person name="Miao C."/>
            <person name="Wan Y."/>
            <person name="Jin W."/>
        </authorList>
    </citation>
    <scope>NUCLEOTIDE SEQUENCE [LARGE SCALE GENOMIC DNA]</scope>
    <source>
        <strain evidence="3 4">BJGMM-B45</strain>
    </source>
</reference>
<sequence>MSLVTTQACMDNSLASAAASHLTMPRRLLQRYLPRPDTLKQHRSLRFMAHLIADPALWVLSRRSVANAFAIGLFSALLPIPFQMVIAAFAARAVRCNLPLSVALVWITNPLTMPIIYYANYCVGAWLLQTHALHAPDQITIEWLRAQIMEILPSLILGSLVSAIALALCGYLVIRLLWRWQVSRSWRARARRRRARNECAN</sequence>
<evidence type="ECO:0000256" key="1">
    <source>
        <dbReference type="SAM" id="Phobius"/>
    </source>
</evidence>
<dbReference type="eggNOG" id="COG3216">
    <property type="taxonomic scope" value="Bacteria"/>
</dbReference>
<evidence type="ECO:0000313" key="3">
    <source>
        <dbReference type="EMBL" id="ERL50725.1"/>
    </source>
</evidence>
<dbReference type="AlphaFoldDB" id="W1N704"/>
<keyword evidence="1" id="KW-0472">Membrane</keyword>
<organism evidence="3 4">
    <name type="scientific">Halomonas huangheensis</name>
    <dbReference type="NCBI Taxonomy" id="1178482"/>
    <lineage>
        <taxon>Bacteria</taxon>
        <taxon>Pseudomonadati</taxon>
        <taxon>Pseudomonadota</taxon>
        <taxon>Gammaproteobacteria</taxon>
        <taxon>Oceanospirillales</taxon>
        <taxon>Halomonadaceae</taxon>
        <taxon>Halomonas</taxon>
    </lineage>
</organism>
<keyword evidence="4" id="KW-1185">Reference proteome</keyword>
<dbReference type="STRING" id="1178482.AR456_07570"/>
<proteinExistence type="predicted"/>
<keyword evidence="1" id="KW-0812">Transmembrane</keyword>
<dbReference type="PANTHER" id="PTHR40547">
    <property type="entry name" value="SLL0298 PROTEIN"/>
    <property type="match status" value="1"/>
</dbReference>
<evidence type="ECO:0000259" key="2">
    <source>
        <dbReference type="Pfam" id="PF09835"/>
    </source>
</evidence>
<dbReference type="EMBL" id="AVBC01000039">
    <property type="protein sequence ID" value="ERL50725.1"/>
    <property type="molecule type" value="Genomic_DNA"/>
</dbReference>
<dbReference type="Proteomes" id="UP000019113">
    <property type="component" value="Unassembled WGS sequence"/>
</dbReference>